<evidence type="ECO:0000313" key="4">
    <source>
        <dbReference type="EMBL" id="MBU5440384.1"/>
    </source>
</evidence>
<gene>
    <name evidence="4" type="ORF">KQI42_20535</name>
</gene>
<evidence type="ECO:0000256" key="2">
    <source>
        <dbReference type="SAM" id="Phobius"/>
    </source>
</evidence>
<accession>A0ABS6EBS9</accession>
<keyword evidence="5" id="KW-1185">Reference proteome</keyword>
<name>A0ABS6EBS9_9FIRM</name>
<proteinExistence type="predicted"/>
<dbReference type="EMBL" id="JAHLPM010000039">
    <property type="protein sequence ID" value="MBU5440384.1"/>
    <property type="molecule type" value="Genomic_DNA"/>
</dbReference>
<evidence type="ECO:0000259" key="3">
    <source>
        <dbReference type="Pfam" id="PF13786"/>
    </source>
</evidence>
<protein>
    <submittedName>
        <fullName evidence="4">DUF4179 domain-containing protein</fullName>
    </submittedName>
</protein>
<feature type="domain" description="DUF4179" evidence="3">
    <location>
        <begin position="42"/>
        <end position="99"/>
    </location>
</feature>
<reference evidence="4 5" key="1">
    <citation type="submission" date="2021-06" db="EMBL/GenBank/DDBJ databases">
        <authorList>
            <person name="Sun Q."/>
            <person name="Li D."/>
        </authorList>
    </citation>
    <scope>NUCLEOTIDE SEQUENCE [LARGE SCALE GENOMIC DNA]</scope>
    <source>
        <strain evidence="4 5">MSJ-40</strain>
    </source>
</reference>
<feature type="transmembrane region" description="Helical" evidence="2">
    <location>
        <begin position="47"/>
        <end position="65"/>
    </location>
</feature>
<feature type="coiled-coil region" evidence="1">
    <location>
        <begin position="265"/>
        <end position="292"/>
    </location>
</feature>
<sequence>MFDDKVLKELKKEYDKIEIPNNIDDYIEKAIERGSVEMQMSKRKNKWVKWVGSAAAVFTIFTISINTIPAVANTMIDIPGIGKLVQVLKFEKGSGIGGNITDGTDVNFIALNKDKDIENIVINFSKEDKIEDLASHFKVDYSEYPYTLTFTISGARKFSAEKDLKELKNSNIIKDAYSLITLDDSMIRFSITLNEAVDYEVKEYKEPGQVVVTLRPGEQKDNKRIYSIRSKSYEFGETLGIMEEELYELEGLRILKDQNGTFIVEAGYFDTLKKAENKKEELEKEYESISEFVIEEREIKDIPKQIVK</sequence>
<dbReference type="InterPro" id="IPR025436">
    <property type="entry name" value="DUF4179"/>
</dbReference>
<comment type="caution">
    <text evidence="4">The sequence shown here is derived from an EMBL/GenBank/DDBJ whole genome shotgun (WGS) entry which is preliminary data.</text>
</comment>
<dbReference type="Proteomes" id="UP000749471">
    <property type="component" value="Unassembled WGS sequence"/>
</dbReference>
<keyword evidence="2" id="KW-0472">Membrane</keyword>
<evidence type="ECO:0000256" key="1">
    <source>
        <dbReference type="SAM" id="Coils"/>
    </source>
</evidence>
<keyword evidence="2" id="KW-0812">Transmembrane</keyword>
<organism evidence="4 5">
    <name type="scientific">Tissierella simiarum</name>
    <dbReference type="NCBI Taxonomy" id="2841534"/>
    <lineage>
        <taxon>Bacteria</taxon>
        <taxon>Bacillati</taxon>
        <taxon>Bacillota</taxon>
        <taxon>Tissierellia</taxon>
        <taxon>Tissierellales</taxon>
        <taxon>Tissierellaceae</taxon>
        <taxon>Tissierella</taxon>
    </lineage>
</organism>
<dbReference type="RefSeq" id="WP_216522670.1">
    <property type="nucleotide sequence ID" value="NZ_JAHLPM010000039.1"/>
</dbReference>
<dbReference type="Pfam" id="PF13786">
    <property type="entry name" value="DUF4179"/>
    <property type="match status" value="1"/>
</dbReference>
<evidence type="ECO:0000313" key="5">
    <source>
        <dbReference type="Proteomes" id="UP000749471"/>
    </source>
</evidence>
<keyword evidence="2" id="KW-1133">Transmembrane helix</keyword>
<keyword evidence="1" id="KW-0175">Coiled coil</keyword>